<reference evidence="3" key="4">
    <citation type="submission" date="2019-03" db="EMBL/GenBank/DDBJ databases">
        <authorList>
            <person name="Huang Y."/>
        </authorList>
    </citation>
    <scope>NUCLEOTIDE SEQUENCE</scope>
    <source>
        <strain evidence="3">JCM 16608</strain>
    </source>
</reference>
<dbReference type="RefSeq" id="WP_135832838.1">
    <property type="nucleotide sequence ID" value="NZ_BMCK01000005.1"/>
</dbReference>
<dbReference type="EMBL" id="BMCK01000005">
    <property type="protein sequence ID" value="GGD28298.1"/>
    <property type="molecule type" value="Genomic_DNA"/>
</dbReference>
<protein>
    <recommendedName>
        <fullName evidence="6">Fibronectin type III domain-containing protein</fullName>
    </recommendedName>
</protein>
<dbReference type="Proteomes" id="UP000297025">
    <property type="component" value="Chromosome"/>
</dbReference>
<evidence type="ECO:0000313" key="5">
    <source>
        <dbReference type="Proteomes" id="UP000630594"/>
    </source>
</evidence>
<reference evidence="3 4" key="1">
    <citation type="journal article" date="2008" name="Int. J. Syst. Evol. Microbiol.">
        <title>Nocardioides daphniae sp. nov., isolated from Daphnia cucullata (Crustacea: Cladocera).</title>
        <authorList>
            <person name="Toth E.M."/>
            <person name="Keki Z."/>
            <person name="Homonnay Z.G."/>
            <person name="Borsodi A.K."/>
            <person name="Marialigeti K."/>
            <person name="Schumann P."/>
        </authorList>
    </citation>
    <scope>NUCLEOTIDE SEQUENCE [LARGE SCALE GENOMIC DNA]</scope>
    <source>
        <strain evidence="3 4">JCM 16608</strain>
    </source>
</reference>
<reference evidence="2" key="2">
    <citation type="journal article" date="2014" name="Int. J. Syst. Evol. Microbiol.">
        <title>Complete genome of a new Firmicutes species belonging to the dominant human colonic microbiota ('Ruminococcus bicirculans') reveals two chromosomes and a selective capacity to utilize plant glucans.</title>
        <authorList>
            <consortium name="NISC Comparative Sequencing Program"/>
            <person name="Wegmann U."/>
            <person name="Louis P."/>
            <person name="Goesmann A."/>
            <person name="Henrissat B."/>
            <person name="Duncan S.H."/>
            <person name="Flint H.J."/>
        </authorList>
    </citation>
    <scope>NUCLEOTIDE SEQUENCE</scope>
    <source>
        <strain evidence="2">CCM 7403</strain>
    </source>
</reference>
<keyword evidence="5" id="KW-1185">Reference proteome</keyword>
<reference evidence="2" key="5">
    <citation type="submission" date="2024-05" db="EMBL/GenBank/DDBJ databases">
        <authorList>
            <person name="Sun Q."/>
            <person name="Sedlacek I."/>
        </authorList>
    </citation>
    <scope>NUCLEOTIDE SEQUENCE</scope>
    <source>
        <strain evidence="2">CCM 7403</strain>
    </source>
</reference>
<evidence type="ECO:0000256" key="1">
    <source>
        <dbReference type="SAM" id="SignalP"/>
    </source>
</evidence>
<dbReference type="Proteomes" id="UP000630594">
    <property type="component" value="Unassembled WGS sequence"/>
</dbReference>
<evidence type="ECO:0008006" key="6">
    <source>
        <dbReference type="Google" id="ProtNLM"/>
    </source>
</evidence>
<gene>
    <name evidence="3" type="ORF">E2C04_12475</name>
    <name evidence="2" type="ORF">GCM10007231_29780</name>
</gene>
<sequence>MNSLKKAALGAGVTLMAAGGSLFAVPAAHAAPAPVGSVVANRTEPGVCTVRWTYGPTDVFFDLKETDLYTGEVRNAVYAGTVRRAVFTFRNGTHRFRYAVRVSKGGEVSTWKSDICEKA</sequence>
<name>A0A4P7UEF7_9ACTN</name>
<organism evidence="3 4">
    <name type="scientific">Nocardioides daphniae</name>
    <dbReference type="NCBI Taxonomy" id="402297"/>
    <lineage>
        <taxon>Bacteria</taxon>
        <taxon>Bacillati</taxon>
        <taxon>Actinomycetota</taxon>
        <taxon>Actinomycetes</taxon>
        <taxon>Propionibacteriales</taxon>
        <taxon>Nocardioidaceae</taxon>
        <taxon>Nocardioides</taxon>
    </lineage>
</organism>
<dbReference type="KEGG" id="ndp:E2C04_12475"/>
<proteinExistence type="predicted"/>
<accession>A0A4P7UEF7</accession>
<feature type="chain" id="PRO_5020637171" description="Fibronectin type III domain-containing protein" evidence="1">
    <location>
        <begin position="31"/>
        <end position="119"/>
    </location>
</feature>
<dbReference type="OrthoDB" id="9939653at2"/>
<evidence type="ECO:0000313" key="3">
    <source>
        <dbReference type="EMBL" id="QCC77795.1"/>
    </source>
</evidence>
<keyword evidence="1" id="KW-0732">Signal</keyword>
<dbReference type="AlphaFoldDB" id="A0A4P7UEF7"/>
<reference evidence="5" key="3">
    <citation type="journal article" date="2019" name="Int. J. Syst. Evol. Microbiol.">
        <title>The Global Catalogue of Microorganisms (GCM) 10K type strain sequencing project: providing services to taxonomists for standard genome sequencing and annotation.</title>
        <authorList>
            <consortium name="The Broad Institute Genomics Platform"/>
            <consortium name="The Broad Institute Genome Sequencing Center for Infectious Disease"/>
            <person name="Wu L."/>
            <person name="Ma J."/>
        </authorList>
    </citation>
    <scope>NUCLEOTIDE SEQUENCE [LARGE SCALE GENOMIC DNA]</scope>
    <source>
        <strain evidence="5">CCM 7403</strain>
    </source>
</reference>
<evidence type="ECO:0000313" key="2">
    <source>
        <dbReference type="EMBL" id="GGD28298.1"/>
    </source>
</evidence>
<feature type="signal peptide" evidence="1">
    <location>
        <begin position="1"/>
        <end position="30"/>
    </location>
</feature>
<dbReference type="EMBL" id="CP038462">
    <property type="protein sequence ID" value="QCC77795.1"/>
    <property type="molecule type" value="Genomic_DNA"/>
</dbReference>
<evidence type="ECO:0000313" key="4">
    <source>
        <dbReference type="Proteomes" id="UP000297025"/>
    </source>
</evidence>